<reference evidence="2 10" key="3">
    <citation type="submission" date="2018-08" db="EMBL/GenBank/DDBJ databases">
        <authorList>
            <consortium name="GenomeTrakr network: Whole genome sequencing for foodborne pathogen traceback"/>
        </authorList>
    </citation>
    <scope>NUCLEOTIDE SEQUENCE [LARGE SCALE GENOMIC DNA]</scope>
    <source>
        <strain evidence="2 10">NC_STEC194</strain>
    </source>
</reference>
<dbReference type="Proteomes" id="UP000255057">
    <property type="component" value="Unassembled WGS sequence"/>
</dbReference>
<evidence type="ECO:0000313" key="5">
    <source>
        <dbReference type="EMBL" id="TJF60690.1"/>
    </source>
</evidence>
<proteinExistence type="predicted"/>
<dbReference type="Proteomes" id="UP000587626">
    <property type="component" value="Unassembled WGS sequence"/>
</dbReference>
<gene>
    <name evidence="2" type="ORF">B6R15_004345</name>
    <name evidence="5" type="ORF">C9194_23650</name>
    <name evidence="1" type="ORF">E2863_01706</name>
    <name evidence="3" type="ORF">NCTC10279_03578</name>
    <name evidence="4" type="ORF">NCTC8960_05642</name>
</gene>
<evidence type="ECO:0000313" key="7">
    <source>
        <dbReference type="Proteomes" id="UP000255057"/>
    </source>
</evidence>
<evidence type="ECO:0000313" key="2">
    <source>
        <dbReference type="EMBL" id="EFM7863013.1"/>
    </source>
</evidence>
<dbReference type="Proteomes" id="UP000281900">
    <property type="component" value="Chromosome"/>
</dbReference>
<reference evidence="1 8" key="2">
    <citation type="submission" date="2018-07" db="EMBL/GenBank/DDBJ databases">
        <title>Genomic analysis of colistin resistant EHEC isolated from cattle in Japan.</title>
        <authorList>
            <person name="Kusumoto M."/>
            <person name="Misumi W."/>
            <person name="Ogura Y."/>
            <person name="Hayashi T."/>
            <person name="Akiba M."/>
        </authorList>
    </citation>
    <scope>NUCLEOTIDE SEQUENCE [LARGE SCALE GENOMIC DNA]</scope>
    <source>
        <strain evidence="1 8">E2863</strain>
    </source>
</reference>
<dbReference type="Proteomes" id="UP000305093">
    <property type="component" value="Unassembled WGS sequence"/>
</dbReference>
<evidence type="ECO:0000313" key="9">
    <source>
        <dbReference type="Proteomes" id="UP000305093"/>
    </source>
</evidence>
<reference evidence="6 7" key="1">
    <citation type="submission" date="2018-06" db="EMBL/GenBank/DDBJ databases">
        <authorList>
            <consortium name="Pathogen Informatics"/>
            <person name="Doyle S."/>
        </authorList>
    </citation>
    <scope>NUCLEOTIDE SEQUENCE [LARGE SCALE GENOMIC DNA]</scope>
    <source>
        <strain evidence="3 6">NCTC10279</strain>
        <strain evidence="4 7">NCTC8960</strain>
    </source>
</reference>
<evidence type="ECO:0000313" key="3">
    <source>
        <dbReference type="EMBL" id="SPX31194.1"/>
    </source>
</evidence>
<dbReference type="Proteomes" id="UP000250385">
    <property type="component" value="Unassembled WGS sequence"/>
</dbReference>
<sequence>MSGWCRPEIMILTMKVKCIGSLIGRSEAAVRMKAQVKGISLILRGDFHQSTKYP</sequence>
<dbReference type="AlphaFoldDB" id="A0A0K4WIB8"/>
<protein>
    <submittedName>
        <fullName evidence="2">Uncharacterized protein</fullName>
    </submittedName>
</protein>
<organism evidence="2 10">
    <name type="scientific">Escherichia coli</name>
    <dbReference type="NCBI Taxonomy" id="562"/>
    <lineage>
        <taxon>Bacteria</taxon>
        <taxon>Pseudomonadati</taxon>
        <taxon>Pseudomonadota</taxon>
        <taxon>Gammaproteobacteria</taxon>
        <taxon>Enterobacterales</taxon>
        <taxon>Enterobacteriaceae</taxon>
        <taxon>Escherichia</taxon>
    </lineage>
</organism>
<dbReference type="EMBL" id="AP018802">
    <property type="protein sequence ID" value="BBF53205.1"/>
    <property type="molecule type" value="Genomic_DNA"/>
</dbReference>
<accession>A0A0K4WIB8</accession>
<dbReference type="EMBL" id="UASG01000014">
    <property type="protein sequence ID" value="SPX31194.1"/>
    <property type="molecule type" value="Genomic_DNA"/>
</dbReference>
<dbReference type="EMBL" id="AATLXB010000075">
    <property type="protein sequence ID" value="EFM7863013.1"/>
    <property type="molecule type" value="Genomic_DNA"/>
</dbReference>
<evidence type="ECO:0000313" key="1">
    <source>
        <dbReference type="EMBL" id="BBF53205.1"/>
    </source>
</evidence>
<reference evidence="5 9" key="4">
    <citation type="submission" date="2018-12" db="EMBL/GenBank/DDBJ databases">
        <title>Food and Water Safety Consortium.</title>
        <authorList>
            <person name="Tyson S."/>
            <person name="Peterson C.-L."/>
            <person name="Olson A."/>
            <person name="Tyler S."/>
            <person name="Cabral J."/>
            <person name="Lynch T."/>
            <person name="Knox N."/>
            <person name="Van Domselaar G."/>
            <person name="Graham M."/>
        </authorList>
    </citation>
    <scope>NUCLEOTIDE SEQUENCE [LARGE SCALE GENOMIC DNA]</scope>
    <source>
        <strain evidence="5 9">FWSEC0419</strain>
    </source>
</reference>
<dbReference type="EMBL" id="RROO01000068">
    <property type="protein sequence ID" value="TJF60690.1"/>
    <property type="molecule type" value="Genomic_DNA"/>
</dbReference>
<dbReference type="RefSeq" id="WP_001505071.1">
    <property type="nucleotide sequence ID" value="NZ_AP018796.1"/>
</dbReference>
<evidence type="ECO:0000313" key="6">
    <source>
        <dbReference type="Proteomes" id="UP000250385"/>
    </source>
</evidence>
<name>A0A0K4WIB8_ECOLX</name>
<dbReference type="EMBL" id="UGFO01000006">
    <property type="protein sequence ID" value="STN15219.1"/>
    <property type="molecule type" value="Genomic_DNA"/>
</dbReference>
<evidence type="ECO:0000313" key="10">
    <source>
        <dbReference type="Proteomes" id="UP000587626"/>
    </source>
</evidence>
<evidence type="ECO:0000313" key="8">
    <source>
        <dbReference type="Proteomes" id="UP000281900"/>
    </source>
</evidence>
<evidence type="ECO:0000313" key="4">
    <source>
        <dbReference type="EMBL" id="STN15219.1"/>
    </source>
</evidence>